<gene>
    <name evidence="1" type="ORF">FQB35_03680</name>
</gene>
<organism evidence="1 2">
    <name type="scientific">Crassaminicella thermophila</name>
    <dbReference type="NCBI Taxonomy" id="2599308"/>
    <lineage>
        <taxon>Bacteria</taxon>
        <taxon>Bacillati</taxon>
        <taxon>Bacillota</taxon>
        <taxon>Clostridia</taxon>
        <taxon>Eubacteriales</taxon>
        <taxon>Clostridiaceae</taxon>
        <taxon>Crassaminicella</taxon>
    </lineage>
</organism>
<name>A0A5C0SCT0_CRATE</name>
<dbReference type="AlphaFoldDB" id="A0A5C0SCT0"/>
<proteinExistence type="predicted"/>
<protein>
    <submittedName>
        <fullName evidence="1">Uncharacterized protein</fullName>
    </submittedName>
</protein>
<dbReference type="EMBL" id="CP042243">
    <property type="protein sequence ID" value="QEK11546.1"/>
    <property type="molecule type" value="Genomic_DNA"/>
</dbReference>
<dbReference type="KEGG" id="crs:FQB35_03680"/>
<dbReference type="OrthoDB" id="1957719at2"/>
<sequence length="174" mass="20395">MFDKEYSFKGSHAKKVNRLTGQFDEHSKSKIFSRNIDVYIVAPLIGFLYGRKSPLNNEDKESAKIMGDMIIKSAEDLKYNLRLILLLDEKYEPDEKERINRAFKFLGSEKTVKQDLELFESYVRGGVDVLYEKIMEPSNEYMNNLYDFLEEFDDRFNQTISDDSIVDLCKLARS</sequence>
<evidence type="ECO:0000313" key="1">
    <source>
        <dbReference type="EMBL" id="QEK11546.1"/>
    </source>
</evidence>
<dbReference type="RefSeq" id="WP_148808701.1">
    <property type="nucleotide sequence ID" value="NZ_CP042243.1"/>
</dbReference>
<keyword evidence="2" id="KW-1185">Reference proteome</keyword>
<reference evidence="1 2" key="1">
    <citation type="submission" date="2019-07" db="EMBL/GenBank/DDBJ databases">
        <title>Complete genome of Crassaminicella thermophila SY095.</title>
        <authorList>
            <person name="Li X."/>
        </authorList>
    </citation>
    <scope>NUCLEOTIDE SEQUENCE [LARGE SCALE GENOMIC DNA]</scope>
    <source>
        <strain evidence="1 2">SY095</strain>
    </source>
</reference>
<evidence type="ECO:0000313" key="2">
    <source>
        <dbReference type="Proteomes" id="UP000324646"/>
    </source>
</evidence>
<dbReference type="Proteomes" id="UP000324646">
    <property type="component" value="Chromosome"/>
</dbReference>
<accession>A0A5C0SCT0</accession>